<sequence length="152" mass="17553">MREPFAFRIGNNMSVPASQTPMVPIYQYPTHVTLLQRTDWQDQESREAYMEACIEQDIAWQIRINRTKRSMTQRQLAKKLKTTQTSIARWEDPCYGRHSIPSLLKVAHAFGCALSVRLIPYSKLAVQASDTSDDAFFAPSYESEMKELNYGR</sequence>
<dbReference type="Gene3D" id="1.10.260.40">
    <property type="entry name" value="lambda repressor-like DNA-binding domains"/>
    <property type="match status" value="1"/>
</dbReference>
<evidence type="ECO:0000313" key="3">
    <source>
        <dbReference type="Proteomes" id="UP000295649"/>
    </source>
</evidence>
<evidence type="ECO:0000259" key="1">
    <source>
        <dbReference type="PROSITE" id="PS50943"/>
    </source>
</evidence>
<comment type="caution">
    <text evidence="2">The sequence shown here is derived from an EMBL/GenBank/DDBJ whole genome shotgun (WGS) entry which is preliminary data.</text>
</comment>
<name>A0ABY2CGC8_METMH</name>
<feature type="domain" description="HTH cro/C1-type" evidence="1">
    <location>
        <begin position="62"/>
        <end position="117"/>
    </location>
</feature>
<dbReference type="CDD" id="cd00093">
    <property type="entry name" value="HTH_XRE"/>
    <property type="match status" value="1"/>
</dbReference>
<keyword evidence="3" id="KW-1185">Reference proteome</keyword>
<dbReference type="PROSITE" id="PS50943">
    <property type="entry name" value="HTH_CROC1"/>
    <property type="match status" value="1"/>
</dbReference>
<dbReference type="InterPro" id="IPR001387">
    <property type="entry name" value="Cro/C1-type_HTH"/>
</dbReference>
<gene>
    <name evidence="2" type="ORF">EDE11_13511</name>
</gene>
<dbReference type="RefSeq" id="WP_165917822.1">
    <property type="nucleotide sequence ID" value="NZ_LUUF01000114.1"/>
</dbReference>
<dbReference type="InterPro" id="IPR010982">
    <property type="entry name" value="Lambda_DNA-bd_dom_sf"/>
</dbReference>
<protein>
    <submittedName>
        <fullName evidence="2">Transcriptional regulator with XRE-family HTH domain</fullName>
    </submittedName>
</protein>
<reference evidence="2 3" key="1">
    <citation type="submission" date="2019-03" db="EMBL/GenBank/DDBJ databases">
        <title>Systems level insights into methane cycling in arid and semi-arid ecosystems.</title>
        <authorList>
            <person name="Kalyuzhnaya M."/>
        </authorList>
    </citation>
    <scope>NUCLEOTIDE SEQUENCE [LARGE SCALE GENOMIC DNA]</scope>
    <source>
        <strain evidence="2 3">S-1</strain>
    </source>
</reference>
<dbReference type="EMBL" id="SMCN01000035">
    <property type="protein sequence ID" value="TCV75250.1"/>
    <property type="molecule type" value="Genomic_DNA"/>
</dbReference>
<evidence type="ECO:0000313" key="2">
    <source>
        <dbReference type="EMBL" id="TCV75250.1"/>
    </source>
</evidence>
<accession>A0ABY2CGC8</accession>
<proteinExistence type="predicted"/>
<dbReference type="Pfam" id="PF01381">
    <property type="entry name" value="HTH_3"/>
    <property type="match status" value="1"/>
</dbReference>
<organism evidence="2 3">
    <name type="scientific">Methylomonas methanica</name>
    <dbReference type="NCBI Taxonomy" id="421"/>
    <lineage>
        <taxon>Bacteria</taxon>
        <taxon>Pseudomonadati</taxon>
        <taxon>Pseudomonadota</taxon>
        <taxon>Gammaproteobacteria</taxon>
        <taxon>Methylococcales</taxon>
        <taxon>Methylococcaceae</taxon>
        <taxon>Methylomonas</taxon>
    </lineage>
</organism>
<dbReference type="SUPFAM" id="SSF47413">
    <property type="entry name" value="lambda repressor-like DNA-binding domains"/>
    <property type="match status" value="1"/>
</dbReference>
<dbReference type="Proteomes" id="UP000295649">
    <property type="component" value="Unassembled WGS sequence"/>
</dbReference>